<reference evidence="2 3" key="1">
    <citation type="submission" date="2015-01" db="EMBL/GenBank/DDBJ databases">
        <title>Evolution of Trichinella species and genotypes.</title>
        <authorList>
            <person name="Korhonen P.K."/>
            <person name="Edoardo P."/>
            <person name="Giuseppe L.R."/>
            <person name="Gasser R.B."/>
        </authorList>
    </citation>
    <scope>NUCLEOTIDE SEQUENCE [LARGE SCALE GENOMIC DNA]</scope>
    <source>
        <strain evidence="2">ISS1029</strain>
    </source>
</reference>
<gene>
    <name evidence="2" type="ORF">T11_1567</name>
</gene>
<accession>A0A0V1GW65</accession>
<dbReference type="EMBL" id="JYDP01000236">
    <property type="protein sequence ID" value="KRZ02261.1"/>
    <property type="molecule type" value="Genomic_DNA"/>
</dbReference>
<feature type="compositionally biased region" description="Polar residues" evidence="1">
    <location>
        <begin position="18"/>
        <end position="27"/>
    </location>
</feature>
<keyword evidence="3" id="KW-1185">Reference proteome</keyword>
<name>A0A0V1GW65_9BILA</name>
<sequence>MVPSLHLHPTRPPVAETSRLNSQSVQFTKAGDKGREDSK</sequence>
<feature type="region of interest" description="Disordered" evidence="1">
    <location>
        <begin position="1"/>
        <end position="39"/>
    </location>
</feature>
<feature type="compositionally biased region" description="Basic and acidic residues" evidence="1">
    <location>
        <begin position="30"/>
        <end position="39"/>
    </location>
</feature>
<organism evidence="2 3">
    <name type="scientific">Trichinella zimbabwensis</name>
    <dbReference type="NCBI Taxonomy" id="268475"/>
    <lineage>
        <taxon>Eukaryota</taxon>
        <taxon>Metazoa</taxon>
        <taxon>Ecdysozoa</taxon>
        <taxon>Nematoda</taxon>
        <taxon>Enoplea</taxon>
        <taxon>Dorylaimia</taxon>
        <taxon>Trichinellida</taxon>
        <taxon>Trichinellidae</taxon>
        <taxon>Trichinella</taxon>
    </lineage>
</organism>
<comment type="caution">
    <text evidence="2">The sequence shown here is derived from an EMBL/GenBank/DDBJ whole genome shotgun (WGS) entry which is preliminary data.</text>
</comment>
<evidence type="ECO:0000313" key="3">
    <source>
        <dbReference type="Proteomes" id="UP000055024"/>
    </source>
</evidence>
<evidence type="ECO:0000256" key="1">
    <source>
        <dbReference type="SAM" id="MobiDB-lite"/>
    </source>
</evidence>
<proteinExistence type="predicted"/>
<protein>
    <submittedName>
        <fullName evidence="2">Uncharacterized protein</fullName>
    </submittedName>
</protein>
<evidence type="ECO:0000313" key="2">
    <source>
        <dbReference type="EMBL" id="KRZ02261.1"/>
    </source>
</evidence>
<dbReference type="Proteomes" id="UP000055024">
    <property type="component" value="Unassembled WGS sequence"/>
</dbReference>
<dbReference type="AlphaFoldDB" id="A0A0V1GW65"/>